<feature type="region of interest" description="Disordered" evidence="1">
    <location>
        <begin position="75"/>
        <end position="202"/>
    </location>
</feature>
<reference evidence="2" key="1">
    <citation type="journal article" date="2015" name="Nature">
        <title>Complex archaea that bridge the gap between prokaryotes and eukaryotes.</title>
        <authorList>
            <person name="Spang A."/>
            <person name="Saw J.H."/>
            <person name="Jorgensen S.L."/>
            <person name="Zaremba-Niedzwiedzka K."/>
            <person name="Martijn J."/>
            <person name="Lind A.E."/>
            <person name="van Eijk R."/>
            <person name="Schleper C."/>
            <person name="Guy L."/>
            <person name="Ettema T.J."/>
        </authorList>
    </citation>
    <scope>NUCLEOTIDE SEQUENCE</scope>
</reference>
<feature type="compositionally biased region" description="Acidic residues" evidence="1">
    <location>
        <begin position="123"/>
        <end position="142"/>
    </location>
</feature>
<evidence type="ECO:0000313" key="2">
    <source>
        <dbReference type="EMBL" id="KKN52029.1"/>
    </source>
</evidence>
<gene>
    <name evidence="2" type="ORF">LCGC14_0616810</name>
</gene>
<evidence type="ECO:0000256" key="1">
    <source>
        <dbReference type="SAM" id="MobiDB-lite"/>
    </source>
</evidence>
<dbReference type="EMBL" id="LAZR01001038">
    <property type="protein sequence ID" value="KKN52029.1"/>
    <property type="molecule type" value="Genomic_DNA"/>
</dbReference>
<feature type="compositionally biased region" description="Basic and acidic residues" evidence="1">
    <location>
        <begin position="100"/>
        <end position="122"/>
    </location>
</feature>
<feature type="compositionally biased region" description="Acidic residues" evidence="1">
    <location>
        <begin position="157"/>
        <end position="173"/>
    </location>
</feature>
<proteinExistence type="predicted"/>
<protein>
    <submittedName>
        <fullName evidence="2">Uncharacterized protein</fullName>
    </submittedName>
</protein>
<comment type="caution">
    <text evidence="2">The sequence shown here is derived from an EMBL/GenBank/DDBJ whole genome shotgun (WGS) entry which is preliminary data.</text>
</comment>
<sequence>MKNELGEYTKTISGGGNKEMLPPHVAKAAETLKASKVILDDMYKHKQEYSAVDLSWRCLDILRVLNSTMISLVEEDLEDEDQMPDEEEKEKMPVEGPVEGDDRLTPKEKEFLDPKSEEKEDQFLEDFSEDSVETVDEPDEEKEPPSDDVPERHYDPGDQDVPEVEQPTEEDRDVPEIEQHTEEDQDDDDFLEEDDESIEERE</sequence>
<dbReference type="AlphaFoldDB" id="A0A0F9RAV5"/>
<feature type="compositionally biased region" description="Acidic residues" evidence="1">
    <location>
        <begin position="75"/>
        <end position="88"/>
    </location>
</feature>
<accession>A0A0F9RAV5</accession>
<feature type="compositionally biased region" description="Basic and acidic residues" evidence="1">
    <location>
        <begin position="143"/>
        <end position="156"/>
    </location>
</feature>
<feature type="compositionally biased region" description="Acidic residues" evidence="1">
    <location>
        <begin position="183"/>
        <end position="202"/>
    </location>
</feature>
<name>A0A0F9RAV5_9ZZZZ</name>
<organism evidence="2">
    <name type="scientific">marine sediment metagenome</name>
    <dbReference type="NCBI Taxonomy" id="412755"/>
    <lineage>
        <taxon>unclassified sequences</taxon>
        <taxon>metagenomes</taxon>
        <taxon>ecological metagenomes</taxon>
    </lineage>
</organism>